<feature type="domain" description="AB hydrolase-1" evidence="2">
    <location>
        <begin position="65"/>
        <end position="169"/>
    </location>
</feature>
<keyword evidence="1" id="KW-1133">Transmembrane helix</keyword>
<evidence type="ECO:0000256" key="1">
    <source>
        <dbReference type="SAM" id="Phobius"/>
    </source>
</evidence>
<reference evidence="3" key="1">
    <citation type="submission" date="2018-10" db="EMBL/GenBank/DDBJ databases">
        <title>Hidden diversity of soil giant viruses.</title>
        <authorList>
            <person name="Schulz F."/>
            <person name="Alteio L."/>
            <person name="Goudeau D."/>
            <person name="Ryan E.M."/>
            <person name="Malmstrom R.R."/>
            <person name="Blanchard J."/>
            <person name="Woyke T."/>
        </authorList>
    </citation>
    <scope>NUCLEOTIDE SEQUENCE</scope>
    <source>
        <strain evidence="3">HYV1</strain>
    </source>
</reference>
<dbReference type="PANTHER" id="PTHR12277:SF81">
    <property type="entry name" value="PROTEIN ABHD13"/>
    <property type="match status" value="1"/>
</dbReference>
<proteinExistence type="predicted"/>
<evidence type="ECO:0000259" key="2">
    <source>
        <dbReference type="Pfam" id="PF00561"/>
    </source>
</evidence>
<gene>
    <name evidence="3" type="ORF">Hyperionvirus8_20</name>
</gene>
<dbReference type="InterPro" id="IPR029058">
    <property type="entry name" value="AB_hydrolase_fold"/>
</dbReference>
<keyword evidence="3" id="KW-0378">Hydrolase</keyword>
<protein>
    <submittedName>
        <fullName evidence="3">Alpha/beta hydrolase family protein</fullName>
    </submittedName>
</protein>
<dbReference type="Pfam" id="PF00561">
    <property type="entry name" value="Abhydrolase_1"/>
    <property type="match status" value="1"/>
</dbReference>
<dbReference type="EMBL" id="MK072390">
    <property type="protein sequence ID" value="AYV83536.1"/>
    <property type="molecule type" value="Genomic_DNA"/>
</dbReference>
<sequence>MLFYIIIFLFAISFGLVIYLNNVLLFYPLKVPNDVPLGSGEGFIDSTDNCKIHYIFLRGANDKTVFLYAHGNGGNIDFDIANVSSVKYLLQHGSVVAFDYRGYGKSTGSPSETGIYNDTLTMWNHLNRSYNPKDIILYGESLGCSCVAWLGAHLSYTKNKMPRAIIMQSGFYNLKNLVRDIFHPLLSYFVTTSFNNSKYLKIMKVNNYDRVVLLHSYSDELIAFDHSSRLSKENDFLLVEIKGSHNEPIFGKIEFIFGEV</sequence>
<dbReference type="Gene3D" id="3.40.50.1820">
    <property type="entry name" value="alpha/beta hydrolase"/>
    <property type="match status" value="1"/>
</dbReference>
<keyword evidence="1" id="KW-0812">Transmembrane</keyword>
<keyword evidence="1" id="KW-0472">Membrane</keyword>
<evidence type="ECO:0000313" key="3">
    <source>
        <dbReference type="EMBL" id="AYV83536.1"/>
    </source>
</evidence>
<dbReference type="GO" id="GO:0016787">
    <property type="term" value="F:hydrolase activity"/>
    <property type="evidence" value="ECO:0007669"/>
    <property type="project" value="UniProtKB-KW"/>
</dbReference>
<dbReference type="SUPFAM" id="SSF53474">
    <property type="entry name" value="alpha/beta-Hydrolases"/>
    <property type="match status" value="1"/>
</dbReference>
<accession>A0A3G5A8E6</accession>
<name>A0A3G5A8E6_9VIRU</name>
<organism evidence="3">
    <name type="scientific">Hyperionvirus sp</name>
    <dbReference type="NCBI Taxonomy" id="2487770"/>
    <lineage>
        <taxon>Viruses</taxon>
        <taxon>Varidnaviria</taxon>
        <taxon>Bamfordvirae</taxon>
        <taxon>Nucleocytoviricota</taxon>
        <taxon>Megaviricetes</taxon>
        <taxon>Imitervirales</taxon>
        <taxon>Mimiviridae</taxon>
        <taxon>Klosneuvirinae</taxon>
    </lineage>
</organism>
<dbReference type="PANTHER" id="PTHR12277">
    <property type="entry name" value="ALPHA/BETA HYDROLASE DOMAIN-CONTAINING PROTEIN"/>
    <property type="match status" value="1"/>
</dbReference>
<feature type="transmembrane region" description="Helical" evidence="1">
    <location>
        <begin position="6"/>
        <end position="27"/>
    </location>
</feature>
<dbReference type="InterPro" id="IPR000073">
    <property type="entry name" value="AB_hydrolase_1"/>
</dbReference>